<gene>
    <name evidence="4" type="ORF">PVAND_006487</name>
</gene>
<evidence type="ECO:0000256" key="2">
    <source>
        <dbReference type="ARBA" id="ARBA00022999"/>
    </source>
</evidence>
<dbReference type="InterPro" id="IPR036860">
    <property type="entry name" value="SH2_dom_sf"/>
</dbReference>
<dbReference type="PANTHER" id="PTHR11801">
    <property type="entry name" value="SIGNAL TRANSDUCER AND ACTIVATOR OF TRANSCRIPTION"/>
    <property type="match status" value="1"/>
</dbReference>
<comment type="similarity">
    <text evidence="1">Belongs to the transcription factor STAT family.</text>
</comment>
<name>A0A9J6C437_POLVA</name>
<dbReference type="InterPro" id="IPR008967">
    <property type="entry name" value="p53-like_TF_DNA-bd_sf"/>
</dbReference>
<evidence type="ECO:0000313" key="5">
    <source>
        <dbReference type="Proteomes" id="UP001107558"/>
    </source>
</evidence>
<keyword evidence="5" id="KW-1185">Reference proteome</keyword>
<dbReference type="Pfam" id="PF21354">
    <property type="entry name" value="STAT_linker"/>
    <property type="match status" value="1"/>
</dbReference>
<dbReference type="InterPro" id="IPR048988">
    <property type="entry name" value="STAT_linker"/>
</dbReference>
<organism evidence="4 5">
    <name type="scientific">Polypedilum vanderplanki</name>
    <name type="common">Sleeping chironomid midge</name>
    <dbReference type="NCBI Taxonomy" id="319348"/>
    <lineage>
        <taxon>Eukaryota</taxon>
        <taxon>Metazoa</taxon>
        <taxon>Ecdysozoa</taxon>
        <taxon>Arthropoda</taxon>
        <taxon>Hexapoda</taxon>
        <taxon>Insecta</taxon>
        <taxon>Pterygota</taxon>
        <taxon>Neoptera</taxon>
        <taxon>Endopterygota</taxon>
        <taxon>Diptera</taxon>
        <taxon>Nematocera</taxon>
        <taxon>Chironomoidea</taxon>
        <taxon>Chironomidae</taxon>
        <taxon>Chironominae</taxon>
        <taxon>Polypedilum</taxon>
        <taxon>Polypedilum</taxon>
    </lineage>
</organism>
<dbReference type="EMBL" id="JADBJN010000002">
    <property type="protein sequence ID" value="KAG5676669.1"/>
    <property type="molecule type" value="Genomic_DNA"/>
</dbReference>
<reference evidence="4" key="1">
    <citation type="submission" date="2021-03" db="EMBL/GenBank/DDBJ databases">
        <title>Chromosome level genome of the anhydrobiotic midge Polypedilum vanderplanki.</title>
        <authorList>
            <person name="Yoshida Y."/>
            <person name="Kikawada T."/>
            <person name="Gusev O."/>
        </authorList>
    </citation>
    <scope>NUCLEOTIDE SEQUENCE</scope>
    <source>
        <strain evidence="4">NIAS01</strain>
        <tissue evidence="4">Whole body or cell culture</tissue>
    </source>
</reference>
<evidence type="ECO:0000256" key="1">
    <source>
        <dbReference type="ARBA" id="ARBA00005586"/>
    </source>
</evidence>
<dbReference type="Gene3D" id="1.10.238.10">
    <property type="entry name" value="EF-hand"/>
    <property type="match status" value="1"/>
</dbReference>
<feature type="domain" description="Signal transducer and activator of transcription linker" evidence="3">
    <location>
        <begin position="30"/>
        <end position="75"/>
    </location>
</feature>
<proteinExistence type="inferred from homology"/>
<dbReference type="GO" id="GO:0007165">
    <property type="term" value="P:signal transduction"/>
    <property type="evidence" value="ECO:0007669"/>
    <property type="project" value="InterPro"/>
</dbReference>
<sequence>METTIWKRLIQLNPSDVLNTLSENFLPMEVRYYLSEKFFGHRVPFPMPENEYFVNWTTFCKQPLEPREFIFWEWIYAALKVTREHFKNSFYEGRIIGFIDKKKVEQKLEGTKHRTFILRFFDSEIGANTSSYTTN</sequence>
<dbReference type="SUPFAM" id="SSF55550">
    <property type="entry name" value="SH2 domain"/>
    <property type="match status" value="1"/>
</dbReference>
<dbReference type="GO" id="GO:0006357">
    <property type="term" value="P:regulation of transcription by RNA polymerase II"/>
    <property type="evidence" value="ECO:0007669"/>
    <property type="project" value="UniProtKB-ARBA"/>
</dbReference>
<dbReference type="Proteomes" id="UP001107558">
    <property type="component" value="Chromosome 2"/>
</dbReference>
<protein>
    <recommendedName>
        <fullName evidence="3">Signal transducer and activator of transcription linker domain-containing protein</fullName>
    </recommendedName>
</protein>
<keyword evidence="2" id="KW-0727">SH2 domain</keyword>
<comment type="caution">
    <text evidence="4">The sequence shown here is derived from an EMBL/GenBank/DDBJ whole genome shotgun (WGS) entry which is preliminary data.</text>
</comment>
<evidence type="ECO:0000259" key="3">
    <source>
        <dbReference type="Pfam" id="PF21354"/>
    </source>
</evidence>
<accession>A0A9J6C437</accession>
<dbReference type="InterPro" id="IPR001217">
    <property type="entry name" value="STAT"/>
</dbReference>
<dbReference type="SUPFAM" id="SSF49417">
    <property type="entry name" value="p53-like transcription factors"/>
    <property type="match status" value="1"/>
</dbReference>
<dbReference type="Gene3D" id="3.30.505.10">
    <property type="entry name" value="SH2 domain"/>
    <property type="match status" value="1"/>
</dbReference>
<evidence type="ECO:0000313" key="4">
    <source>
        <dbReference type="EMBL" id="KAG5676669.1"/>
    </source>
</evidence>
<dbReference type="OrthoDB" id="19300at2759"/>
<dbReference type="AlphaFoldDB" id="A0A9J6C437"/>
<dbReference type="GO" id="GO:0003700">
    <property type="term" value="F:DNA-binding transcription factor activity"/>
    <property type="evidence" value="ECO:0007669"/>
    <property type="project" value="InterPro"/>
</dbReference>